<keyword evidence="8" id="KW-0833">Ubl conjugation pathway</keyword>
<dbReference type="Gene3D" id="2.30.30.40">
    <property type="entry name" value="SH3 Domains"/>
    <property type="match status" value="4"/>
</dbReference>
<evidence type="ECO:0000256" key="4">
    <source>
        <dbReference type="ARBA" id="ARBA00022679"/>
    </source>
</evidence>
<dbReference type="InterPro" id="IPR011029">
    <property type="entry name" value="DEATH-like_dom_sf"/>
</dbReference>
<dbReference type="Gene3D" id="1.10.533.10">
    <property type="entry name" value="Death Domain, Fas"/>
    <property type="match status" value="1"/>
</dbReference>
<dbReference type="PROSITE" id="PS50135">
    <property type="entry name" value="ZF_ZZ_2"/>
    <property type="match status" value="2"/>
</dbReference>
<evidence type="ECO:0000256" key="9">
    <source>
        <dbReference type="ARBA" id="ARBA00022833"/>
    </source>
</evidence>
<dbReference type="OrthoDB" id="661148at2759"/>
<dbReference type="InterPro" id="IPR040847">
    <property type="entry name" value="SH3_15"/>
</dbReference>
<dbReference type="PROSITE" id="PS50089">
    <property type="entry name" value="ZF_RING_2"/>
    <property type="match status" value="1"/>
</dbReference>
<dbReference type="FunFam" id="2.30.30.40:FF:000078">
    <property type="entry name" value="Putative e3 ubiquitin-protein ligase mib2"/>
    <property type="match status" value="2"/>
</dbReference>
<dbReference type="GO" id="GO:0016567">
    <property type="term" value="P:protein ubiquitination"/>
    <property type="evidence" value="ECO:0007669"/>
    <property type="project" value="InterPro"/>
</dbReference>
<dbReference type="InterPro" id="IPR037252">
    <property type="entry name" value="Mib_Herc2_sf"/>
</dbReference>
<dbReference type="CDD" id="cd16510">
    <property type="entry name" value="RING-HC_IAPs"/>
    <property type="match status" value="1"/>
</dbReference>
<dbReference type="GeneID" id="106053065"/>
<feature type="region of interest" description="Disordered" evidence="12">
    <location>
        <begin position="610"/>
        <end position="645"/>
    </location>
</feature>
<sequence length="700" mass="78032">MKPGIRVVRGPDWTYEDQDGGEGHVGTVVQVPGKDDSSTPDKHVTVLWDNGNRHQYRAGAENAYDLHVFDNATAGVTHPIICNGCKDIGMKGLRWKCNSCENYDLCNKCYGTDQHELSHQFSRYDTRASNGILVPARSQSQDDKIRAMGIFTGATVCRGSDWKWEDQDGGEGQQGIVKEDGKPPYRSLVIVQWASGKKADYRVGADGNVDLKCLAPASGGYYYKSHLPALGKTEVCAGKEGAESFLEMMQELGSSMFNPLRGDELASSLFNPLRGLELMSKLSEKKVTSSGFSEIRKGMRVVRGPDWKWKDQDGGEGHIGIVKKVIRLPQKSSVKVIWESGDSNIYRAGSDDCYDLLVYDSAPSGIKHLNVMCDECKQEPIYGARWKCADCDNFDLCTACYNMDKHDLTHAFLRMDKQSSRAVPVPKRCESVKVTAKGIFEGAQVKRGKHWKWDDVDGGKDKEGLVVKIIKWTPETRRSGAMVQWDGPSHKPVAHRLGHKGKMDLKFSKPVDGGHYYKSHLALLGKREKVPQKFKVGDKVNIIIDVEAVKRMQEDHGGWNEGMIKYMKKVGTIKRVDDFGVVIVKYDDDKKLVYNQDVLNLVWLNPEVKQEPTSSQEQTTPSSSQRDSAPSSSVDKMDERDSSSELKAVQPQCKICLSRDASVAFVPCGHLVSCPTCAEGVDKCPICRADIKQWLRTYIQ</sequence>
<keyword evidence="9" id="KW-0862">Zinc</keyword>
<dbReference type="PANTHER" id="PTHR24202">
    <property type="entry name" value="E3 UBIQUITIN-PROTEIN LIGASE MIB2"/>
    <property type="match status" value="1"/>
</dbReference>
<dbReference type="GO" id="GO:0004842">
    <property type="term" value="F:ubiquitin-protein transferase activity"/>
    <property type="evidence" value="ECO:0007669"/>
    <property type="project" value="InterPro"/>
</dbReference>
<proteinExistence type="predicted"/>
<feature type="domain" description="ZZ-type" evidence="14">
    <location>
        <begin position="77"/>
        <end position="129"/>
    </location>
</feature>
<dbReference type="Pfam" id="PF18346">
    <property type="entry name" value="SH3_15"/>
    <property type="match status" value="1"/>
</dbReference>
<dbReference type="Pfam" id="PF06701">
    <property type="entry name" value="MIB_HERC2"/>
    <property type="match status" value="4"/>
</dbReference>
<keyword evidence="3" id="KW-0963">Cytoplasm</keyword>
<keyword evidence="4" id="KW-0808">Transferase</keyword>
<name>A0A9W3BFJ8_BIOGL</name>
<reference evidence="17" key="1">
    <citation type="submission" date="2025-08" db="UniProtKB">
        <authorList>
            <consortium name="RefSeq"/>
        </authorList>
    </citation>
    <scope>IDENTIFICATION</scope>
</reference>
<comment type="subcellular location">
    <subcellularLocation>
        <location evidence="1">Cytoplasm</location>
    </subcellularLocation>
</comment>
<evidence type="ECO:0000259" key="15">
    <source>
        <dbReference type="PROSITE" id="PS51416"/>
    </source>
</evidence>
<keyword evidence="6" id="KW-0677">Repeat</keyword>
<dbReference type="SUPFAM" id="SSF57850">
    <property type="entry name" value="RING/U-box"/>
    <property type="match status" value="3"/>
</dbReference>
<evidence type="ECO:0000256" key="3">
    <source>
        <dbReference type="ARBA" id="ARBA00022490"/>
    </source>
</evidence>
<feature type="domain" description="MIB/HERC2" evidence="15">
    <location>
        <begin position="284"/>
        <end position="362"/>
    </location>
</feature>
<evidence type="ECO:0000256" key="10">
    <source>
        <dbReference type="ARBA" id="ARBA00022976"/>
    </source>
</evidence>
<evidence type="ECO:0000256" key="6">
    <source>
        <dbReference type="ARBA" id="ARBA00022737"/>
    </source>
</evidence>
<evidence type="ECO:0000256" key="12">
    <source>
        <dbReference type="SAM" id="MobiDB-lite"/>
    </source>
</evidence>
<dbReference type="GO" id="GO:0005737">
    <property type="term" value="C:cytoplasm"/>
    <property type="evidence" value="ECO:0007669"/>
    <property type="project" value="UniProtKB-SubCell"/>
</dbReference>
<protein>
    <submittedName>
        <fullName evidence="17">Uncharacterized protein LOC106053065</fullName>
    </submittedName>
</protein>
<keyword evidence="5" id="KW-0479">Metal-binding</keyword>
<dbReference type="InterPro" id="IPR001841">
    <property type="entry name" value="Znf_RING"/>
</dbReference>
<dbReference type="SMART" id="SM00184">
    <property type="entry name" value="RING"/>
    <property type="match status" value="1"/>
</dbReference>
<feature type="domain" description="MIB/HERC2" evidence="15">
    <location>
        <begin position="142"/>
        <end position="217"/>
    </location>
</feature>
<evidence type="ECO:0000259" key="14">
    <source>
        <dbReference type="PROSITE" id="PS50135"/>
    </source>
</evidence>
<evidence type="ECO:0000256" key="1">
    <source>
        <dbReference type="ARBA" id="ARBA00004496"/>
    </source>
</evidence>
<feature type="domain" description="RING-type" evidence="13">
    <location>
        <begin position="653"/>
        <end position="688"/>
    </location>
</feature>
<dbReference type="GO" id="GO:0007219">
    <property type="term" value="P:Notch signaling pathway"/>
    <property type="evidence" value="ECO:0007669"/>
    <property type="project" value="UniProtKB-KW"/>
</dbReference>
<dbReference type="FunFam" id="2.30.30.40:FF:000044">
    <property type="entry name" value="E3 ubiquitin-protein ligase MIB2, putative"/>
    <property type="match status" value="2"/>
</dbReference>
<evidence type="ECO:0000313" key="16">
    <source>
        <dbReference type="Proteomes" id="UP001165740"/>
    </source>
</evidence>
<evidence type="ECO:0000256" key="11">
    <source>
        <dbReference type="PROSITE-ProRule" id="PRU00228"/>
    </source>
</evidence>
<dbReference type="FunFam" id="1.10.1170.10:FF:000002">
    <property type="entry name" value="Baculoviral IAP repeat containing 7"/>
    <property type="match status" value="1"/>
</dbReference>
<evidence type="ECO:0000256" key="8">
    <source>
        <dbReference type="ARBA" id="ARBA00022786"/>
    </source>
</evidence>
<feature type="compositionally biased region" description="Basic and acidic residues" evidence="12">
    <location>
        <begin position="635"/>
        <end position="644"/>
    </location>
</feature>
<dbReference type="FunFam" id="3.30.60.90:FF:000004">
    <property type="entry name" value="Putative E3 ubiquitin-protein ligase MIB2"/>
    <property type="match status" value="1"/>
</dbReference>
<evidence type="ECO:0000256" key="7">
    <source>
        <dbReference type="ARBA" id="ARBA00022771"/>
    </source>
</evidence>
<accession>A0A9W3BFJ8</accession>
<dbReference type="Pfam" id="PF00569">
    <property type="entry name" value="ZZ"/>
    <property type="match status" value="2"/>
</dbReference>
<dbReference type="Proteomes" id="UP001165740">
    <property type="component" value="Chromosome 9"/>
</dbReference>
<gene>
    <name evidence="17" type="primary">LOC106053065</name>
</gene>
<feature type="domain" description="MIB/HERC2" evidence="15">
    <location>
        <begin position="431"/>
        <end position="511"/>
    </location>
</feature>
<dbReference type="AlphaFoldDB" id="A0A9W3BFJ8"/>
<organism evidence="16 17">
    <name type="scientific">Biomphalaria glabrata</name>
    <name type="common">Bloodfluke planorb</name>
    <name type="synonym">Freshwater snail</name>
    <dbReference type="NCBI Taxonomy" id="6526"/>
    <lineage>
        <taxon>Eukaryota</taxon>
        <taxon>Metazoa</taxon>
        <taxon>Spiralia</taxon>
        <taxon>Lophotrochozoa</taxon>
        <taxon>Mollusca</taxon>
        <taxon>Gastropoda</taxon>
        <taxon>Heterobranchia</taxon>
        <taxon>Euthyneura</taxon>
        <taxon>Panpulmonata</taxon>
        <taxon>Hygrophila</taxon>
        <taxon>Lymnaeoidea</taxon>
        <taxon>Planorbidae</taxon>
        <taxon>Biomphalaria</taxon>
    </lineage>
</organism>
<dbReference type="InterPro" id="IPR010606">
    <property type="entry name" value="Mib_Herc2"/>
</dbReference>
<dbReference type="SUPFAM" id="SSF159034">
    <property type="entry name" value="Mib/herc2 domain-like"/>
    <property type="match status" value="4"/>
</dbReference>
<dbReference type="SMART" id="SM00291">
    <property type="entry name" value="ZnF_ZZ"/>
    <property type="match status" value="2"/>
</dbReference>
<dbReference type="RefSeq" id="XP_055898216.1">
    <property type="nucleotide sequence ID" value="XM_056042241.1"/>
</dbReference>
<dbReference type="OMA" id="DIFCCED"/>
<keyword evidence="7 11" id="KW-0863">Zinc-finger</keyword>
<dbReference type="PROSITE" id="PS01357">
    <property type="entry name" value="ZF_ZZ_1"/>
    <property type="match status" value="2"/>
</dbReference>
<evidence type="ECO:0000256" key="5">
    <source>
        <dbReference type="ARBA" id="ARBA00022723"/>
    </source>
</evidence>
<keyword evidence="16" id="KW-1185">Reference proteome</keyword>
<dbReference type="PANTHER" id="PTHR24202:SF4">
    <property type="entry name" value="E3 UBIQUITIN-PROTEIN LIGASE MIB2-RELATED"/>
    <property type="match status" value="1"/>
</dbReference>
<dbReference type="InterPro" id="IPR000433">
    <property type="entry name" value="Znf_ZZ"/>
</dbReference>
<dbReference type="InterPro" id="IPR043145">
    <property type="entry name" value="Znf_ZZ_sf"/>
</dbReference>
<keyword evidence="10" id="KW-0914">Notch signaling pathway</keyword>
<dbReference type="PROSITE" id="PS51416">
    <property type="entry name" value="MIB_HERC2"/>
    <property type="match status" value="4"/>
</dbReference>
<feature type="domain" description="MIB/HERC2" evidence="15">
    <location>
        <begin position="1"/>
        <end position="72"/>
    </location>
</feature>
<feature type="compositionally biased region" description="Low complexity" evidence="12">
    <location>
        <begin position="611"/>
        <end position="633"/>
    </location>
</feature>
<comment type="pathway">
    <text evidence="2">Protein modification; protein ubiquitination.</text>
</comment>
<evidence type="ECO:0000256" key="2">
    <source>
        <dbReference type="ARBA" id="ARBA00004906"/>
    </source>
</evidence>
<dbReference type="GO" id="GO:0008270">
    <property type="term" value="F:zinc ion binding"/>
    <property type="evidence" value="ECO:0007669"/>
    <property type="project" value="UniProtKB-KW"/>
</dbReference>
<dbReference type="Gene3D" id="3.30.60.90">
    <property type="match status" value="2"/>
</dbReference>
<dbReference type="Gene3D" id="1.10.1170.10">
    <property type="entry name" value="Inhibitor Of Apoptosis Protein (2mihbC-IAP-1), Chain A"/>
    <property type="match status" value="1"/>
</dbReference>
<dbReference type="Pfam" id="PF13920">
    <property type="entry name" value="zf-C3HC4_3"/>
    <property type="match status" value="1"/>
</dbReference>
<evidence type="ECO:0000313" key="17">
    <source>
        <dbReference type="RefSeq" id="XP_055898216.1"/>
    </source>
</evidence>
<feature type="domain" description="ZZ-type" evidence="14">
    <location>
        <begin position="368"/>
        <end position="420"/>
    </location>
</feature>
<evidence type="ECO:0000259" key="13">
    <source>
        <dbReference type="PROSITE" id="PS50089"/>
    </source>
</evidence>